<dbReference type="InterPro" id="IPR010827">
    <property type="entry name" value="BamA/TamA_POTRA"/>
</dbReference>
<comment type="caution">
    <text evidence="6">The sequence shown here is derived from an EMBL/GenBank/DDBJ whole genome shotgun (WGS) entry which is preliminary data.</text>
</comment>
<proteinExistence type="predicted"/>
<dbReference type="EMBL" id="SLXU01000001">
    <property type="protein sequence ID" value="TCP63310.1"/>
    <property type="molecule type" value="Genomic_DNA"/>
</dbReference>
<dbReference type="Gene3D" id="2.40.160.50">
    <property type="entry name" value="membrane protein fhac: a member of the omp85/tpsb transporter family"/>
    <property type="match status" value="1"/>
</dbReference>
<evidence type="ECO:0000256" key="2">
    <source>
        <dbReference type="ARBA" id="ARBA00022452"/>
    </source>
</evidence>
<dbReference type="Proteomes" id="UP000295050">
    <property type="component" value="Unassembled WGS sequence"/>
</dbReference>
<evidence type="ECO:0000259" key="5">
    <source>
        <dbReference type="Pfam" id="PF07244"/>
    </source>
</evidence>
<dbReference type="OrthoDB" id="9769707at2"/>
<gene>
    <name evidence="6" type="ORF">EV663_101578</name>
</gene>
<dbReference type="Pfam" id="PF01103">
    <property type="entry name" value="Omp85"/>
    <property type="match status" value="1"/>
</dbReference>
<dbReference type="PANTHER" id="PTHR12815:SF42">
    <property type="entry name" value="BACTERIAL SURFACE ANTIGEN (D15) DOMAIN-CONTAINING PROTEIN"/>
    <property type="match status" value="1"/>
</dbReference>
<evidence type="ECO:0000313" key="6">
    <source>
        <dbReference type="EMBL" id="TCP63310.1"/>
    </source>
</evidence>
<keyword evidence="7" id="KW-1185">Reference proteome</keyword>
<reference evidence="6 7" key="1">
    <citation type="submission" date="2019-03" db="EMBL/GenBank/DDBJ databases">
        <title>Genomic Encyclopedia of Type Strains, Phase IV (KMG-IV): sequencing the most valuable type-strain genomes for metagenomic binning, comparative biology and taxonomic classification.</title>
        <authorList>
            <person name="Goeker M."/>
        </authorList>
    </citation>
    <scope>NUCLEOTIDE SEQUENCE [LARGE SCALE GENOMIC DNA]</scope>
    <source>
        <strain evidence="6 7">DSM 24766</strain>
    </source>
</reference>
<protein>
    <submittedName>
        <fullName evidence="6">Autotransporter secretion outer membrane protein TamA</fullName>
    </submittedName>
</protein>
<accession>A0A4R2RHU0</accession>
<keyword evidence="2" id="KW-1134">Transmembrane beta strand</keyword>
<dbReference type="RefSeq" id="WP_132950238.1">
    <property type="nucleotide sequence ID" value="NZ_SLXU01000001.1"/>
</dbReference>
<sequence length="596" mass="61684">MTDSPLIRFLAVLAFGVLFAAPVRAIESSLSAPGVSAELRRALAASALSIQAANRTDASAQEILATARADYSRLIGVLYAHGYFGPVIHIRLDGHEAADIAPLALGGPPVRLQIDVDPGPPFTFGRVAIGPLAAGTELPDGFALGMPAATGVIRKAAEASIDGWRGAGHAKAAVEAQSLMADHGRQVLDADLRLAPGPVVRFGRLDISGQSAVRPERLRDIAGLPEGARFDPEAIAISAERLRRTGAFASVRLQEAETLGPGNSMDIALSVADAKPRRLGLGGTLSSLEGMTLSGFWLHRNLLGGAERLRFDAEISGLGADTGDGVDARLSTRFDRPATFDPDTGLFVHAALETLDEPDYREDTGRFGVGLAHVFSDRLSGDISFDLHYSDVTDDLGQRDMSHVMLPIGLSWDGRDDPLDPREGVYFAGGLTPIVALGGGAESGLRMSADARAYRAMGERVVLAGRLQLGAIAGASTSGVPSSLLFFSGGGGSVRGQPYQSLAVDLGGGNRVGGRAFAGLSTEARVALTGPFGVVAFADAGYVAGDLDGSGEWHSGAGVGVRYDTGFGPIRLDIAGPVGGTTGDGLQLYIGIGQAF</sequence>
<evidence type="ECO:0000256" key="1">
    <source>
        <dbReference type="ARBA" id="ARBA00004370"/>
    </source>
</evidence>
<evidence type="ECO:0000256" key="3">
    <source>
        <dbReference type="ARBA" id="ARBA00023136"/>
    </source>
</evidence>
<name>A0A4R2RHU0_9RHOB</name>
<dbReference type="InterPro" id="IPR039910">
    <property type="entry name" value="D15-like"/>
</dbReference>
<organism evidence="6 7">
    <name type="scientific">Rhodovulum bhavnagarense</name>
    <dbReference type="NCBI Taxonomy" id="992286"/>
    <lineage>
        <taxon>Bacteria</taxon>
        <taxon>Pseudomonadati</taxon>
        <taxon>Pseudomonadota</taxon>
        <taxon>Alphaproteobacteria</taxon>
        <taxon>Rhodobacterales</taxon>
        <taxon>Paracoccaceae</taxon>
        <taxon>Rhodovulum</taxon>
    </lineage>
</organism>
<evidence type="ECO:0000313" key="7">
    <source>
        <dbReference type="Proteomes" id="UP000295050"/>
    </source>
</evidence>
<dbReference type="Gene3D" id="3.10.20.310">
    <property type="entry name" value="membrane protein fhac"/>
    <property type="match status" value="1"/>
</dbReference>
<dbReference type="PANTHER" id="PTHR12815">
    <property type="entry name" value="SORTING AND ASSEMBLY MACHINERY SAMM50 PROTEIN FAMILY MEMBER"/>
    <property type="match status" value="1"/>
</dbReference>
<feature type="domain" description="Bacterial surface antigen (D15)" evidence="4">
    <location>
        <begin position="301"/>
        <end position="596"/>
    </location>
</feature>
<evidence type="ECO:0000259" key="4">
    <source>
        <dbReference type="Pfam" id="PF01103"/>
    </source>
</evidence>
<dbReference type="InterPro" id="IPR000184">
    <property type="entry name" value="Bac_surfAg_D15"/>
</dbReference>
<comment type="subcellular location">
    <subcellularLocation>
        <location evidence="1">Membrane</location>
    </subcellularLocation>
</comment>
<keyword evidence="3" id="KW-0472">Membrane</keyword>
<dbReference type="Pfam" id="PF07244">
    <property type="entry name" value="POTRA"/>
    <property type="match status" value="1"/>
</dbReference>
<keyword evidence="2" id="KW-0812">Transmembrane</keyword>
<feature type="domain" description="POTRA" evidence="5">
    <location>
        <begin position="200"/>
        <end position="254"/>
    </location>
</feature>
<dbReference type="GO" id="GO:0019867">
    <property type="term" value="C:outer membrane"/>
    <property type="evidence" value="ECO:0007669"/>
    <property type="project" value="InterPro"/>
</dbReference>
<dbReference type="AlphaFoldDB" id="A0A4R2RHU0"/>